<dbReference type="SMART" id="SM00530">
    <property type="entry name" value="HTH_XRE"/>
    <property type="match status" value="1"/>
</dbReference>
<dbReference type="Proteomes" id="UP000295328">
    <property type="component" value="Unassembled WGS sequence"/>
</dbReference>
<dbReference type="OrthoDB" id="2991567at2"/>
<sequence length="67" mass="7659">MKKERYVKLRVALEERGIKHKEVADLIDVTVGTFSQKINRNKSNFTIDEAAAIAKHLNVTIDELFSD</sequence>
<gene>
    <name evidence="2" type="ORF">ERX37_08005</name>
</gene>
<dbReference type="AlphaFoldDB" id="A0A4R6BIH0"/>
<organism evidence="2 3">
    <name type="scientific">Macrococcus hajekii</name>
    <dbReference type="NCBI Taxonomy" id="198482"/>
    <lineage>
        <taxon>Bacteria</taxon>
        <taxon>Bacillati</taxon>
        <taxon>Bacillota</taxon>
        <taxon>Bacilli</taxon>
        <taxon>Bacillales</taxon>
        <taxon>Staphylococcaceae</taxon>
        <taxon>Macrococcus</taxon>
    </lineage>
</organism>
<dbReference type="PROSITE" id="PS50943">
    <property type="entry name" value="HTH_CROC1"/>
    <property type="match status" value="1"/>
</dbReference>
<feature type="domain" description="HTH cro/C1-type" evidence="1">
    <location>
        <begin position="9"/>
        <end position="64"/>
    </location>
</feature>
<dbReference type="RefSeq" id="WP_133430155.1">
    <property type="nucleotide sequence ID" value="NZ_BMCC01000001.1"/>
</dbReference>
<name>A0A4R6BIH0_9STAP</name>
<accession>A0A4R6BIH0</accession>
<dbReference type="SUPFAM" id="SSF47413">
    <property type="entry name" value="lambda repressor-like DNA-binding domains"/>
    <property type="match status" value="1"/>
</dbReference>
<dbReference type="InterPro" id="IPR001387">
    <property type="entry name" value="Cro/C1-type_HTH"/>
</dbReference>
<evidence type="ECO:0000313" key="3">
    <source>
        <dbReference type="Proteomes" id="UP000295328"/>
    </source>
</evidence>
<dbReference type="GO" id="GO:0003677">
    <property type="term" value="F:DNA binding"/>
    <property type="evidence" value="ECO:0007669"/>
    <property type="project" value="InterPro"/>
</dbReference>
<dbReference type="CDD" id="cd00093">
    <property type="entry name" value="HTH_XRE"/>
    <property type="match status" value="1"/>
</dbReference>
<dbReference type="Pfam" id="PF13443">
    <property type="entry name" value="HTH_26"/>
    <property type="match status" value="1"/>
</dbReference>
<evidence type="ECO:0000259" key="1">
    <source>
        <dbReference type="PROSITE" id="PS50943"/>
    </source>
</evidence>
<reference evidence="2 3" key="1">
    <citation type="submission" date="2019-01" db="EMBL/GenBank/DDBJ databases">
        <title>Draft genome sequences of the type strains of six Macrococcus species.</title>
        <authorList>
            <person name="Mazhar S."/>
            <person name="Altermann E."/>
            <person name="Hill C."/>
            <person name="Mcauliffe O."/>
        </authorList>
    </citation>
    <scope>NUCLEOTIDE SEQUENCE [LARGE SCALE GENOMIC DNA]</scope>
    <source>
        <strain evidence="2 3">CCM4809</strain>
    </source>
</reference>
<protein>
    <submittedName>
        <fullName evidence="2">XRE family transcriptional regulator</fullName>
    </submittedName>
</protein>
<dbReference type="Gene3D" id="1.10.260.40">
    <property type="entry name" value="lambda repressor-like DNA-binding domains"/>
    <property type="match status" value="1"/>
</dbReference>
<proteinExistence type="predicted"/>
<dbReference type="InterPro" id="IPR010982">
    <property type="entry name" value="Lambda_DNA-bd_dom_sf"/>
</dbReference>
<keyword evidence="3" id="KW-1185">Reference proteome</keyword>
<dbReference type="EMBL" id="SCWE01000003">
    <property type="protein sequence ID" value="TDM01435.1"/>
    <property type="molecule type" value="Genomic_DNA"/>
</dbReference>
<comment type="caution">
    <text evidence="2">The sequence shown here is derived from an EMBL/GenBank/DDBJ whole genome shotgun (WGS) entry which is preliminary data.</text>
</comment>
<evidence type="ECO:0000313" key="2">
    <source>
        <dbReference type="EMBL" id="TDM01435.1"/>
    </source>
</evidence>